<proteinExistence type="predicted"/>
<comment type="caution">
    <text evidence="1">The sequence shown here is derived from an EMBL/GenBank/DDBJ whole genome shotgun (WGS) entry which is preliminary data.</text>
</comment>
<name>A0A9X2NEY3_9PSEU</name>
<accession>A0A9X2NEY3</accession>
<organism evidence="1 2">
    <name type="scientific">Amycolatopsis iheyensis</name>
    <dbReference type="NCBI Taxonomy" id="2945988"/>
    <lineage>
        <taxon>Bacteria</taxon>
        <taxon>Bacillati</taxon>
        <taxon>Actinomycetota</taxon>
        <taxon>Actinomycetes</taxon>
        <taxon>Pseudonocardiales</taxon>
        <taxon>Pseudonocardiaceae</taxon>
        <taxon>Amycolatopsis</taxon>
    </lineage>
</organism>
<dbReference type="AlphaFoldDB" id="A0A9X2NEY3"/>
<dbReference type="EMBL" id="JAMXQV010000012">
    <property type="protein sequence ID" value="MCR6485642.1"/>
    <property type="molecule type" value="Genomic_DNA"/>
</dbReference>
<keyword evidence="2" id="KW-1185">Reference proteome</keyword>
<reference evidence="1" key="1">
    <citation type="submission" date="2022-06" db="EMBL/GenBank/DDBJ databases">
        <title>Amycolatopsis iheyaensis sp. nov., a new species of the genus Amycolatopsis isolated from soil in Iheya island, Japan.</title>
        <authorList>
            <person name="Ngamcharungchit C."/>
            <person name="Kanto H."/>
            <person name="Take A."/>
            <person name="Intra B."/>
            <person name="Matsumoto A."/>
            <person name="Panbangred W."/>
            <person name="Inahashi Y."/>
        </authorList>
    </citation>
    <scope>NUCLEOTIDE SEQUENCE</scope>
    <source>
        <strain evidence="1">OK19-0408</strain>
    </source>
</reference>
<evidence type="ECO:0000313" key="1">
    <source>
        <dbReference type="EMBL" id="MCR6485642.1"/>
    </source>
</evidence>
<dbReference type="RefSeq" id="WP_257922233.1">
    <property type="nucleotide sequence ID" value="NZ_JAMXQV010000012.1"/>
</dbReference>
<dbReference type="Proteomes" id="UP001144096">
    <property type="component" value="Unassembled WGS sequence"/>
</dbReference>
<sequence length="54" mass="5617">MSTGYAARTGVDRGTFVGNMPSVLTPEQVTKAVLEVVDGDAAEYQVSGTGLRTL</sequence>
<gene>
    <name evidence="1" type="ORF">M8542_22715</name>
</gene>
<protein>
    <submittedName>
        <fullName evidence="1">Uncharacterized protein</fullName>
    </submittedName>
</protein>
<evidence type="ECO:0000313" key="2">
    <source>
        <dbReference type="Proteomes" id="UP001144096"/>
    </source>
</evidence>